<dbReference type="GO" id="GO:0005524">
    <property type="term" value="F:ATP binding"/>
    <property type="evidence" value="ECO:0007669"/>
    <property type="project" value="UniProtKB-KW"/>
</dbReference>
<sequence length="388" mass="42261">MSSKSASVRKSDRHSAPPPAGVVDCEDLLSALPHPILVIADDQTIVFANAAAESFFSMSASALTRSRISDIVAFGCPLLGLIEQVQATSSTVNEYGIEVATPRFSGAKLVDVYGGPLPEEPRNMFLMLQQRSMAQMIERQLTHRAAARSVSGMAGVLAHEIKNPLSGIRGAAQLLEPALSDEDRALTQLICSETDRIRNLVDRMEVFGDERPITKDAVNIHDVLNHVRRIAEHGFGRNVRYVEDYDPSLPPVLGNRDKLVQVFLNLLKNAAEAIGDRTDSGRIIMQTAFRPGVRLSLPGSDTRVSLPLMIQIEDNGCGIPDHLKPHLFDPFVTTKTSGSGLGLALVAKIIADHGGIIECESEPKRTIFRVLLPMQRTRPAPVPTTRET</sequence>
<dbReference type="InterPro" id="IPR036890">
    <property type="entry name" value="HATPase_C_sf"/>
</dbReference>
<dbReference type="SMART" id="SM00388">
    <property type="entry name" value="HisKA"/>
    <property type="match status" value="1"/>
</dbReference>
<dbReference type="PANTHER" id="PTHR43065:SF10">
    <property type="entry name" value="PEROXIDE STRESS-ACTIVATED HISTIDINE KINASE MAK3"/>
    <property type="match status" value="1"/>
</dbReference>
<dbReference type="AlphaFoldDB" id="A0A1I7NWE8"/>
<keyword evidence="3" id="KW-0597">Phosphoprotein</keyword>
<dbReference type="InterPro" id="IPR004358">
    <property type="entry name" value="Sig_transdc_His_kin-like_C"/>
</dbReference>
<evidence type="ECO:0000256" key="5">
    <source>
        <dbReference type="ARBA" id="ARBA00022741"/>
    </source>
</evidence>
<dbReference type="Pfam" id="PF00512">
    <property type="entry name" value="HisKA"/>
    <property type="match status" value="1"/>
</dbReference>
<evidence type="ECO:0000256" key="3">
    <source>
        <dbReference type="ARBA" id="ARBA00022553"/>
    </source>
</evidence>
<dbReference type="InterPro" id="IPR003594">
    <property type="entry name" value="HATPase_dom"/>
</dbReference>
<dbReference type="PRINTS" id="PR00344">
    <property type="entry name" value="BCTRLSENSOR"/>
</dbReference>
<evidence type="ECO:0000256" key="7">
    <source>
        <dbReference type="ARBA" id="ARBA00022840"/>
    </source>
</evidence>
<name>A0A1I7NWE8_9HYPH</name>
<evidence type="ECO:0000256" key="2">
    <source>
        <dbReference type="ARBA" id="ARBA00012438"/>
    </source>
</evidence>
<accession>A0A1I7NWE8</accession>
<dbReference type="SMART" id="SM00387">
    <property type="entry name" value="HATPase_c"/>
    <property type="match status" value="1"/>
</dbReference>
<evidence type="ECO:0000313" key="11">
    <source>
        <dbReference type="Proteomes" id="UP000199423"/>
    </source>
</evidence>
<gene>
    <name evidence="10" type="ORF">SAMN04488557_4018</name>
</gene>
<dbReference type="GO" id="GO:0000155">
    <property type="term" value="F:phosphorelay sensor kinase activity"/>
    <property type="evidence" value="ECO:0007669"/>
    <property type="project" value="InterPro"/>
</dbReference>
<keyword evidence="5" id="KW-0547">Nucleotide-binding</keyword>
<dbReference type="OrthoDB" id="9789238at2"/>
<keyword evidence="6 10" id="KW-0418">Kinase</keyword>
<evidence type="ECO:0000256" key="8">
    <source>
        <dbReference type="ARBA" id="ARBA00023012"/>
    </source>
</evidence>
<evidence type="ECO:0000259" key="9">
    <source>
        <dbReference type="PROSITE" id="PS50109"/>
    </source>
</evidence>
<dbReference type="Gene3D" id="3.30.565.10">
    <property type="entry name" value="Histidine kinase-like ATPase, C-terminal domain"/>
    <property type="match status" value="1"/>
</dbReference>
<dbReference type="InterPro" id="IPR036097">
    <property type="entry name" value="HisK_dim/P_sf"/>
</dbReference>
<protein>
    <recommendedName>
        <fullName evidence="2">histidine kinase</fullName>
        <ecNumber evidence="2">2.7.13.3</ecNumber>
    </recommendedName>
</protein>
<comment type="catalytic activity">
    <reaction evidence="1">
        <text>ATP + protein L-histidine = ADP + protein N-phospho-L-histidine.</text>
        <dbReference type="EC" id="2.7.13.3"/>
    </reaction>
</comment>
<evidence type="ECO:0000256" key="1">
    <source>
        <dbReference type="ARBA" id="ARBA00000085"/>
    </source>
</evidence>
<dbReference type="EMBL" id="FPCH01000005">
    <property type="protein sequence ID" value="SFV38995.1"/>
    <property type="molecule type" value="Genomic_DNA"/>
</dbReference>
<proteinExistence type="predicted"/>
<dbReference type="Proteomes" id="UP000199423">
    <property type="component" value="Unassembled WGS sequence"/>
</dbReference>
<dbReference type="Gene3D" id="3.30.450.20">
    <property type="entry name" value="PAS domain"/>
    <property type="match status" value="1"/>
</dbReference>
<keyword evidence="8" id="KW-0902">Two-component regulatory system</keyword>
<organism evidence="10 11">
    <name type="scientific">Hyphomicrobium facile</name>
    <dbReference type="NCBI Taxonomy" id="51670"/>
    <lineage>
        <taxon>Bacteria</taxon>
        <taxon>Pseudomonadati</taxon>
        <taxon>Pseudomonadota</taxon>
        <taxon>Alphaproteobacteria</taxon>
        <taxon>Hyphomicrobiales</taxon>
        <taxon>Hyphomicrobiaceae</taxon>
        <taxon>Hyphomicrobium</taxon>
    </lineage>
</organism>
<dbReference type="Pfam" id="PF02518">
    <property type="entry name" value="HATPase_c"/>
    <property type="match status" value="1"/>
</dbReference>
<dbReference type="InterPro" id="IPR005467">
    <property type="entry name" value="His_kinase_dom"/>
</dbReference>
<keyword evidence="4" id="KW-0808">Transferase</keyword>
<dbReference type="PROSITE" id="PS50109">
    <property type="entry name" value="HIS_KIN"/>
    <property type="match status" value="1"/>
</dbReference>
<dbReference type="EC" id="2.7.13.3" evidence="2"/>
<dbReference type="SUPFAM" id="SSF47384">
    <property type="entry name" value="Homodimeric domain of signal transducing histidine kinase"/>
    <property type="match status" value="1"/>
</dbReference>
<evidence type="ECO:0000313" key="10">
    <source>
        <dbReference type="EMBL" id="SFV38995.1"/>
    </source>
</evidence>
<dbReference type="InterPro" id="IPR003661">
    <property type="entry name" value="HisK_dim/P_dom"/>
</dbReference>
<dbReference type="STRING" id="51670.SAMN04488557_4018"/>
<dbReference type="CDD" id="cd00082">
    <property type="entry name" value="HisKA"/>
    <property type="match status" value="1"/>
</dbReference>
<dbReference type="Gene3D" id="1.10.287.130">
    <property type="match status" value="1"/>
</dbReference>
<keyword evidence="11" id="KW-1185">Reference proteome</keyword>
<reference evidence="11" key="1">
    <citation type="submission" date="2016-10" db="EMBL/GenBank/DDBJ databases">
        <authorList>
            <person name="Varghese N."/>
            <person name="Submissions S."/>
        </authorList>
    </citation>
    <scope>NUCLEOTIDE SEQUENCE [LARGE SCALE GENOMIC DNA]</scope>
    <source>
        <strain evidence="11">DSM 1565</strain>
    </source>
</reference>
<evidence type="ECO:0000256" key="4">
    <source>
        <dbReference type="ARBA" id="ARBA00022679"/>
    </source>
</evidence>
<dbReference type="RefSeq" id="WP_092869535.1">
    <property type="nucleotide sequence ID" value="NZ_FPCH01000005.1"/>
</dbReference>
<evidence type="ECO:0000256" key="6">
    <source>
        <dbReference type="ARBA" id="ARBA00022777"/>
    </source>
</evidence>
<keyword evidence="7" id="KW-0067">ATP-binding</keyword>
<dbReference type="SUPFAM" id="SSF55874">
    <property type="entry name" value="ATPase domain of HSP90 chaperone/DNA topoisomerase II/histidine kinase"/>
    <property type="match status" value="1"/>
</dbReference>
<dbReference type="PANTHER" id="PTHR43065">
    <property type="entry name" value="SENSOR HISTIDINE KINASE"/>
    <property type="match status" value="1"/>
</dbReference>
<feature type="domain" description="Histidine kinase" evidence="9">
    <location>
        <begin position="156"/>
        <end position="376"/>
    </location>
</feature>